<evidence type="ECO:0000256" key="2">
    <source>
        <dbReference type="ARBA" id="ARBA00022475"/>
    </source>
</evidence>
<comment type="subcellular location">
    <subcellularLocation>
        <location evidence="1">Cell membrane</location>
        <topology evidence="1">Multi-pass membrane protein</topology>
    </subcellularLocation>
</comment>
<evidence type="ECO:0000259" key="8">
    <source>
        <dbReference type="Pfam" id="PF02687"/>
    </source>
</evidence>
<dbReference type="EMBL" id="VFQC01000001">
    <property type="protein sequence ID" value="TQN32554.1"/>
    <property type="molecule type" value="Genomic_DNA"/>
</dbReference>
<feature type="transmembrane region" description="Helical" evidence="7">
    <location>
        <begin position="404"/>
        <end position="424"/>
    </location>
</feature>
<keyword evidence="5 7" id="KW-0472">Membrane</keyword>
<evidence type="ECO:0000256" key="7">
    <source>
        <dbReference type="SAM" id="Phobius"/>
    </source>
</evidence>
<dbReference type="AlphaFoldDB" id="A0A543NL74"/>
<dbReference type="InterPro" id="IPR050250">
    <property type="entry name" value="Macrolide_Exporter_MacB"/>
</dbReference>
<evidence type="ECO:0000256" key="5">
    <source>
        <dbReference type="ARBA" id="ARBA00023136"/>
    </source>
</evidence>
<feature type="transmembrane region" description="Helical" evidence="7">
    <location>
        <begin position="245"/>
        <end position="271"/>
    </location>
</feature>
<feature type="domain" description="ABC3 transporter permease C-terminal" evidence="8">
    <location>
        <begin position="249"/>
        <end position="362"/>
    </location>
</feature>
<evidence type="ECO:0000313" key="10">
    <source>
        <dbReference type="Proteomes" id="UP000317422"/>
    </source>
</evidence>
<protein>
    <submittedName>
        <fullName evidence="9">Putative ABC transport system permease protein</fullName>
    </submittedName>
</protein>
<evidence type="ECO:0000256" key="4">
    <source>
        <dbReference type="ARBA" id="ARBA00022989"/>
    </source>
</evidence>
<feature type="transmembrane region" description="Helical" evidence="7">
    <location>
        <begin position="714"/>
        <end position="738"/>
    </location>
</feature>
<dbReference type="GO" id="GO:0005886">
    <property type="term" value="C:plasma membrane"/>
    <property type="evidence" value="ECO:0007669"/>
    <property type="project" value="UniProtKB-SubCell"/>
</dbReference>
<keyword evidence="3 7" id="KW-0812">Transmembrane</keyword>
<keyword evidence="2" id="KW-1003">Cell membrane</keyword>
<dbReference type="Proteomes" id="UP000317422">
    <property type="component" value="Unassembled WGS sequence"/>
</dbReference>
<feature type="transmembrane region" description="Helical" evidence="7">
    <location>
        <begin position="758"/>
        <end position="779"/>
    </location>
</feature>
<dbReference type="GO" id="GO:0022857">
    <property type="term" value="F:transmembrane transporter activity"/>
    <property type="evidence" value="ECO:0007669"/>
    <property type="project" value="TreeGrafter"/>
</dbReference>
<name>A0A543NL74_9ACTN</name>
<keyword evidence="4 7" id="KW-1133">Transmembrane helix</keyword>
<feature type="transmembrane region" description="Helical" evidence="7">
    <location>
        <begin position="378"/>
        <end position="398"/>
    </location>
</feature>
<comment type="similarity">
    <text evidence="6">Belongs to the ABC-4 integral membrane protein family.</text>
</comment>
<dbReference type="PANTHER" id="PTHR30572">
    <property type="entry name" value="MEMBRANE COMPONENT OF TRANSPORTER-RELATED"/>
    <property type="match status" value="1"/>
</dbReference>
<feature type="transmembrane region" description="Helical" evidence="7">
    <location>
        <begin position="664"/>
        <end position="693"/>
    </location>
</feature>
<feature type="transmembrane region" description="Helical" evidence="7">
    <location>
        <begin position="445"/>
        <end position="465"/>
    </location>
</feature>
<dbReference type="Pfam" id="PF02687">
    <property type="entry name" value="FtsX"/>
    <property type="match status" value="2"/>
</dbReference>
<evidence type="ECO:0000256" key="1">
    <source>
        <dbReference type="ARBA" id="ARBA00004651"/>
    </source>
</evidence>
<feature type="domain" description="ABC3 transporter permease C-terminal" evidence="8">
    <location>
        <begin position="671"/>
        <end position="789"/>
    </location>
</feature>
<feature type="transmembrane region" description="Helical" evidence="7">
    <location>
        <begin position="336"/>
        <end position="357"/>
    </location>
</feature>
<keyword evidence="10" id="KW-1185">Reference proteome</keyword>
<gene>
    <name evidence="9" type="ORF">FHX37_2524</name>
</gene>
<reference evidence="9 10" key="1">
    <citation type="submission" date="2019-06" db="EMBL/GenBank/DDBJ databases">
        <title>Sequencing the genomes of 1000 actinobacteria strains.</title>
        <authorList>
            <person name="Klenk H.-P."/>
        </authorList>
    </citation>
    <scope>NUCLEOTIDE SEQUENCE [LARGE SCALE GENOMIC DNA]</scope>
    <source>
        <strain evidence="9 10">DSM 45015</strain>
    </source>
</reference>
<organism evidence="9 10">
    <name type="scientific">Haloactinospora alba</name>
    <dbReference type="NCBI Taxonomy" id="405555"/>
    <lineage>
        <taxon>Bacteria</taxon>
        <taxon>Bacillati</taxon>
        <taxon>Actinomycetota</taxon>
        <taxon>Actinomycetes</taxon>
        <taxon>Streptosporangiales</taxon>
        <taxon>Nocardiopsidaceae</taxon>
        <taxon>Haloactinospora</taxon>
    </lineage>
</organism>
<evidence type="ECO:0000256" key="6">
    <source>
        <dbReference type="ARBA" id="ARBA00038076"/>
    </source>
</evidence>
<evidence type="ECO:0000313" key="9">
    <source>
        <dbReference type="EMBL" id="TQN32554.1"/>
    </source>
</evidence>
<feature type="transmembrane region" description="Helical" evidence="7">
    <location>
        <begin position="12"/>
        <end position="36"/>
    </location>
</feature>
<sequence length="795" mass="80150">MIADSWAQLRAYPARLVAIVLAVTLGVGFLAATAVFSSTSSAGLRSVAAAPLTGADVYVEATEEPSSGQWLEHVRKRPDVASANPSHARTVQARTGGQRLTATALTLPADPQLRWFDLASGSWPEETDEVMADSAALSDAGLDVGSTLEMRLPSGETRTVTVTGATDLGFTPLAGVDMQFYAPAAFFGDTAPQQALVRVAEGTEIPGVAEGIDSALGSGFRAVAAADQADAAATKFVGGTTEMTAIILAFAFVALLAAAMVIANTFTILLAQRRRQTALLRLVGAHRRQVRALVLTEAGMLGGLGSLLGLVLGSVLGYVGATLMGLAGGGMRANPLALLACVAAGVVITLCAAWLPARRAMAVAPAEALQDAAAEETATPGHVAGLVAVGAGAVLAVAGGVTGALPLTVGGGALSAVGLLARLGTTAELAGANLRRAPRRSATTVTALVLGTALIAALSVAAVSGQATVDADLDRRYPVDASVQATDGSISPDTVARMRDIDGLTRVEPVTTADVEVTAGGAGEPVPTIVGASPEMARAAGEEQLADATADPPVMLLPPDRMSALEAADSDTVRVSVGAESRRFRVSGSELASVSAGETAVVARKVLAGMDLGTETGTVWGVAQDGADRDALSTAMNRVAAQDLGITVSGALSERTDIANVLDILLNLALAMLAVTVLIAVVGVANTLGLSVLERRRETALLRALGLRRRRLQATLALEGAALALLGALLGVVIGVPYGLLGIDAVVGGKASLVVELSWGRLALVVVAAVGACVLASALPARQAARAEPSEALTG</sequence>
<feature type="transmembrane region" description="Helical" evidence="7">
    <location>
        <begin position="292"/>
        <end position="316"/>
    </location>
</feature>
<accession>A0A543NL74</accession>
<dbReference type="InterPro" id="IPR003838">
    <property type="entry name" value="ABC3_permease_C"/>
</dbReference>
<proteinExistence type="inferred from homology"/>
<dbReference type="PANTHER" id="PTHR30572:SF4">
    <property type="entry name" value="ABC TRANSPORTER PERMEASE YTRF"/>
    <property type="match status" value="1"/>
</dbReference>
<evidence type="ECO:0000256" key="3">
    <source>
        <dbReference type="ARBA" id="ARBA00022692"/>
    </source>
</evidence>
<dbReference type="OrthoDB" id="9780560at2"/>
<comment type="caution">
    <text evidence="9">The sequence shown here is derived from an EMBL/GenBank/DDBJ whole genome shotgun (WGS) entry which is preliminary data.</text>
</comment>